<keyword evidence="1" id="KW-1133">Transmembrane helix</keyword>
<proteinExistence type="predicted"/>
<evidence type="ECO:0000256" key="1">
    <source>
        <dbReference type="SAM" id="Phobius"/>
    </source>
</evidence>
<name>A0A0F9S6B2_9ZZZZ</name>
<organism evidence="2">
    <name type="scientific">marine sediment metagenome</name>
    <dbReference type="NCBI Taxonomy" id="412755"/>
    <lineage>
        <taxon>unclassified sequences</taxon>
        <taxon>metagenomes</taxon>
        <taxon>ecological metagenomes</taxon>
    </lineage>
</organism>
<accession>A0A0F9S6B2</accession>
<keyword evidence="1" id="KW-0472">Membrane</keyword>
<feature type="transmembrane region" description="Helical" evidence="1">
    <location>
        <begin position="9"/>
        <end position="29"/>
    </location>
</feature>
<keyword evidence="1" id="KW-0812">Transmembrane</keyword>
<protein>
    <submittedName>
        <fullName evidence="2">Uncharacterized protein</fullName>
    </submittedName>
</protein>
<dbReference type="AlphaFoldDB" id="A0A0F9S6B2"/>
<comment type="caution">
    <text evidence="2">The sequence shown here is derived from an EMBL/GenBank/DDBJ whole genome shotgun (WGS) entry which is preliminary data.</text>
</comment>
<gene>
    <name evidence="2" type="ORF">LCGC14_0890830</name>
</gene>
<evidence type="ECO:0000313" key="2">
    <source>
        <dbReference type="EMBL" id="KKN24843.1"/>
    </source>
</evidence>
<reference evidence="2" key="1">
    <citation type="journal article" date="2015" name="Nature">
        <title>Complex archaea that bridge the gap between prokaryotes and eukaryotes.</title>
        <authorList>
            <person name="Spang A."/>
            <person name="Saw J.H."/>
            <person name="Jorgensen S.L."/>
            <person name="Zaremba-Niedzwiedzka K."/>
            <person name="Martijn J."/>
            <person name="Lind A.E."/>
            <person name="van Eijk R."/>
            <person name="Schleper C."/>
            <person name="Guy L."/>
            <person name="Ettema T.J."/>
        </authorList>
    </citation>
    <scope>NUCLEOTIDE SEQUENCE</scope>
</reference>
<dbReference type="EMBL" id="LAZR01002851">
    <property type="protein sequence ID" value="KKN24843.1"/>
    <property type="molecule type" value="Genomic_DNA"/>
</dbReference>
<feature type="transmembrane region" description="Helical" evidence="1">
    <location>
        <begin position="41"/>
        <end position="64"/>
    </location>
</feature>
<sequence length="82" mass="9390">MIQKWYNRILLTSLLTLVLGMLFVFPVLYQFEIGKMILNTVGLIIPVSGCAAILLIFGDIFFGYRHFSGWINQHNKLIDRSG</sequence>